<dbReference type="CTD" id="36373325"/>
<evidence type="ECO:0000256" key="1">
    <source>
        <dbReference type="ARBA" id="ARBA00004167"/>
    </source>
</evidence>
<reference evidence="12" key="2">
    <citation type="submission" date="2014-09" db="EMBL/GenBank/DDBJ databases">
        <authorList>
            <person name="Aslett A.Martin."/>
        </authorList>
    </citation>
    <scope>NUCLEOTIDE SEQUENCE</scope>
    <source>
        <strain evidence="12">ED321 Heterogonic</strain>
    </source>
</reference>
<keyword evidence="6 11" id="KW-0812">Transmembrane</keyword>
<dbReference type="WBParaSite" id="SRAE_0000009000.1">
    <property type="protein sequence ID" value="SRAE_0000009000.1"/>
    <property type="gene ID" value="WBGene00255827"/>
</dbReference>
<dbReference type="RefSeq" id="XP_024500167.1">
    <property type="nucleotide sequence ID" value="XM_024645934.1"/>
</dbReference>
<dbReference type="InterPro" id="IPR050271">
    <property type="entry name" value="UDP-glycosyltransferase"/>
</dbReference>
<dbReference type="PANTHER" id="PTHR48043:SF23">
    <property type="entry name" value="UDP-GLUCURONOSYLTRANSFERASE"/>
    <property type="match status" value="1"/>
</dbReference>
<dbReference type="Gene3D" id="3.40.50.2000">
    <property type="entry name" value="Glycogen Phosphorylase B"/>
    <property type="match status" value="1"/>
</dbReference>
<protein>
    <recommendedName>
        <fullName evidence="3">glucuronosyltransferase</fullName>
        <ecNumber evidence="3">2.4.1.17</ecNumber>
    </recommendedName>
</protein>
<evidence type="ECO:0000313" key="15">
    <source>
        <dbReference type="WormBase" id="SRAE_0000009000"/>
    </source>
</evidence>
<comment type="similarity">
    <text evidence="2">Belongs to the UDP-glycosyltransferase family.</text>
</comment>
<keyword evidence="13" id="KW-1185">Reference proteome</keyword>
<evidence type="ECO:0000256" key="5">
    <source>
        <dbReference type="ARBA" id="ARBA00022679"/>
    </source>
</evidence>
<dbReference type="GO" id="GO:0015020">
    <property type="term" value="F:glucuronosyltransferase activity"/>
    <property type="evidence" value="ECO:0007669"/>
    <property type="project" value="UniProtKB-EC"/>
</dbReference>
<dbReference type="GeneID" id="36373325"/>
<organism evidence="12">
    <name type="scientific">Strongyloides ratti</name>
    <name type="common">Parasitic roundworm</name>
    <dbReference type="NCBI Taxonomy" id="34506"/>
    <lineage>
        <taxon>Eukaryota</taxon>
        <taxon>Metazoa</taxon>
        <taxon>Ecdysozoa</taxon>
        <taxon>Nematoda</taxon>
        <taxon>Chromadorea</taxon>
        <taxon>Rhabditida</taxon>
        <taxon>Tylenchina</taxon>
        <taxon>Panagrolaimomorpha</taxon>
        <taxon>Strongyloidoidea</taxon>
        <taxon>Strongyloididae</taxon>
        <taxon>Strongyloides</taxon>
    </lineage>
</organism>
<sequence>MIKIANLLSNVGHNVTIIQSPMNKAIDESNIKGPKVVAPSKRNPAIDAKSILLDHITEQSWTQNNENPFDIIFELKQVSEWLANSCENTIRDQKLTIKMREENFDLGISEIFAPCGLGVLKYYNVKHTITVSSSAYFTSNIAALGLPFPVSQLSTTIAPLPQEMNMFERLINLFSYFAEKKVYNDALKLGNAVFEKVYPEGQIDLHKLFKETAFFITNSDPLISYGTPTTPNVLQLGGFLNSNPKPLPDAWNKLLNQRKNNVLVSFGTIVKPSKMTNNMKENLFRLFKEHSNITFFLKYDKNRPELLNGFDNVYVFKWIPQYDLLADSRLTLFITHGGMNSLLEASKFGVPMLDIPLFGDQSKNAKTVQELKLGKIVSKYDFNGDYEKLKNIFNDLINNKIYSQTAKKISYMMARRPYDPKMLFIKYVEFAAQFGKVEHFAIPGSDIPYWKFFYLDIISLFIGIIFLIFVIIKMIIKSINKLFWKTKKNQKID</sequence>
<keyword evidence="8 11" id="KW-1133">Transmembrane helix</keyword>
<evidence type="ECO:0000256" key="3">
    <source>
        <dbReference type="ARBA" id="ARBA00012544"/>
    </source>
</evidence>
<feature type="transmembrane region" description="Helical" evidence="11">
    <location>
        <begin position="452"/>
        <end position="476"/>
    </location>
</feature>
<dbReference type="FunFam" id="3.40.50.2000:FF:000038">
    <property type="entry name" value="UDP-GlucuronosylTransferase"/>
    <property type="match status" value="1"/>
</dbReference>
<keyword evidence="4" id="KW-0328">Glycosyltransferase</keyword>
<dbReference type="WormBase" id="SRAE_0000009000">
    <property type="protein sequence ID" value="SRP02380"/>
    <property type="gene ID" value="WBGene00255827"/>
</dbReference>
<name>A0A090MRT4_STRRB</name>
<evidence type="ECO:0000256" key="2">
    <source>
        <dbReference type="ARBA" id="ARBA00009995"/>
    </source>
</evidence>
<evidence type="ECO:0000256" key="11">
    <source>
        <dbReference type="SAM" id="Phobius"/>
    </source>
</evidence>
<comment type="subcellular location">
    <subcellularLocation>
        <location evidence="1">Membrane</location>
        <topology evidence="1">Single-pass membrane protein</topology>
    </subcellularLocation>
</comment>
<evidence type="ECO:0000256" key="7">
    <source>
        <dbReference type="ARBA" id="ARBA00022729"/>
    </source>
</evidence>
<evidence type="ECO:0000256" key="6">
    <source>
        <dbReference type="ARBA" id="ARBA00022692"/>
    </source>
</evidence>
<dbReference type="OrthoDB" id="5835829at2759"/>
<evidence type="ECO:0000256" key="8">
    <source>
        <dbReference type="ARBA" id="ARBA00022989"/>
    </source>
</evidence>
<gene>
    <name evidence="12 14 15" type="ORF">SRAE_0000009000</name>
</gene>
<dbReference type="PANTHER" id="PTHR48043">
    <property type="entry name" value="EG:EG0003.4 PROTEIN-RELATED"/>
    <property type="match status" value="1"/>
</dbReference>
<keyword evidence="7" id="KW-0732">Signal</keyword>
<dbReference type="CDD" id="cd03784">
    <property type="entry name" value="GT1_Gtf-like"/>
    <property type="match status" value="1"/>
</dbReference>
<keyword evidence="5 12" id="KW-0808">Transferase</keyword>
<comment type="catalytic activity">
    <reaction evidence="10">
        <text>glucuronate acceptor + UDP-alpha-D-glucuronate = acceptor beta-D-glucuronoside + UDP + H(+)</text>
        <dbReference type="Rhea" id="RHEA:21032"/>
        <dbReference type="ChEBI" id="CHEBI:15378"/>
        <dbReference type="ChEBI" id="CHEBI:58052"/>
        <dbReference type="ChEBI" id="CHEBI:58223"/>
        <dbReference type="ChEBI" id="CHEBI:132367"/>
        <dbReference type="ChEBI" id="CHEBI:132368"/>
        <dbReference type="EC" id="2.4.1.17"/>
    </reaction>
</comment>
<reference evidence="14" key="3">
    <citation type="submission" date="2020-12" db="UniProtKB">
        <authorList>
            <consortium name="WormBaseParasite"/>
        </authorList>
    </citation>
    <scope>IDENTIFICATION</scope>
</reference>
<dbReference type="Pfam" id="PF00201">
    <property type="entry name" value="UDPGT"/>
    <property type="match status" value="1"/>
</dbReference>
<evidence type="ECO:0000313" key="12">
    <source>
        <dbReference type="EMBL" id="CEF60958.1"/>
    </source>
</evidence>
<evidence type="ECO:0000313" key="13">
    <source>
        <dbReference type="Proteomes" id="UP000035682"/>
    </source>
</evidence>
<evidence type="ECO:0000256" key="10">
    <source>
        <dbReference type="ARBA" id="ARBA00047475"/>
    </source>
</evidence>
<dbReference type="GO" id="GO:0016020">
    <property type="term" value="C:membrane"/>
    <property type="evidence" value="ECO:0007669"/>
    <property type="project" value="UniProtKB-SubCell"/>
</dbReference>
<dbReference type="InterPro" id="IPR002213">
    <property type="entry name" value="UDP_glucos_trans"/>
</dbReference>
<evidence type="ECO:0000256" key="4">
    <source>
        <dbReference type="ARBA" id="ARBA00022676"/>
    </source>
</evidence>
<dbReference type="AlphaFoldDB" id="A0A090MRT4"/>
<dbReference type="Proteomes" id="UP000035682">
    <property type="component" value="Unplaced"/>
</dbReference>
<dbReference type="OMA" id="CENTIRD"/>
<keyword evidence="9 11" id="KW-0472">Membrane</keyword>
<evidence type="ECO:0000256" key="9">
    <source>
        <dbReference type="ARBA" id="ARBA00023136"/>
    </source>
</evidence>
<dbReference type="SUPFAM" id="SSF53756">
    <property type="entry name" value="UDP-Glycosyltransferase/glycogen phosphorylase"/>
    <property type="match status" value="1"/>
</dbReference>
<evidence type="ECO:0000313" key="14">
    <source>
        <dbReference type="WBParaSite" id="SRAE_0000009000.1"/>
    </source>
</evidence>
<dbReference type="EC" id="2.4.1.17" evidence="3"/>
<dbReference type="EMBL" id="LN609405">
    <property type="protein sequence ID" value="CEF60958.1"/>
    <property type="molecule type" value="Genomic_DNA"/>
</dbReference>
<proteinExistence type="inferred from homology"/>
<accession>A0A090MRT4</accession>
<reference evidence="13" key="1">
    <citation type="submission" date="2014-09" db="EMBL/GenBank/DDBJ databases">
        <authorList>
            <person name="Martin A.A."/>
        </authorList>
    </citation>
    <scope>NUCLEOTIDE SEQUENCE</scope>
    <source>
        <strain evidence="13">ED321</strain>
    </source>
</reference>